<dbReference type="EMBL" id="JACDUS010000012">
    <property type="protein sequence ID" value="MBA2882803.1"/>
    <property type="molecule type" value="Genomic_DNA"/>
</dbReference>
<dbReference type="InterPro" id="IPR019271">
    <property type="entry name" value="DUF2284_metal-binding"/>
</dbReference>
<dbReference type="RefSeq" id="WP_181552424.1">
    <property type="nucleotide sequence ID" value="NZ_JACDUS010000012.1"/>
</dbReference>
<evidence type="ECO:0000313" key="1">
    <source>
        <dbReference type="EMBL" id="MBA2882803.1"/>
    </source>
</evidence>
<name>A0A7W0CBT6_9BACT</name>
<accession>A0A7W0CBT6</accession>
<dbReference type="Pfam" id="PF10050">
    <property type="entry name" value="DUF2284"/>
    <property type="match status" value="1"/>
</dbReference>
<keyword evidence="2" id="KW-1185">Reference proteome</keyword>
<gene>
    <name evidence="1" type="ORF">HNR65_003158</name>
</gene>
<evidence type="ECO:0000313" key="2">
    <source>
        <dbReference type="Proteomes" id="UP000525298"/>
    </source>
</evidence>
<comment type="caution">
    <text evidence="1">The sequence shown here is derived from an EMBL/GenBank/DDBJ whole genome shotgun (WGS) entry which is preliminary data.</text>
</comment>
<dbReference type="Proteomes" id="UP000525298">
    <property type="component" value="Unassembled WGS sequence"/>
</dbReference>
<proteinExistence type="predicted"/>
<organism evidence="1 2">
    <name type="scientific">Desulfosalsimonas propionicica</name>
    <dbReference type="NCBI Taxonomy" id="332175"/>
    <lineage>
        <taxon>Bacteria</taxon>
        <taxon>Pseudomonadati</taxon>
        <taxon>Thermodesulfobacteriota</taxon>
        <taxon>Desulfobacteria</taxon>
        <taxon>Desulfobacterales</taxon>
        <taxon>Desulfosalsimonadaceae</taxon>
        <taxon>Desulfosalsimonas</taxon>
    </lineage>
</organism>
<reference evidence="1 2" key="1">
    <citation type="submission" date="2020-07" db="EMBL/GenBank/DDBJ databases">
        <title>Genomic Encyclopedia of Type Strains, Phase IV (KMG-IV): sequencing the most valuable type-strain genomes for metagenomic binning, comparative biology and taxonomic classification.</title>
        <authorList>
            <person name="Goeker M."/>
        </authorList>
    </citation>
    <scope>NUCLEOTIDE SEQUENCE [LARGE SCALE GENOMIC DNA]</scope>
    <source>
        <strain evidence="1 2">DSM 17721</strain>
    </source>
</reference>
<dbReference type="AlphaFoldDB" id="A0A7W0CBT6"/>
<protein>
    <submittedName>
        <fullName evidence="1">Putative metal-binding protein</fullName>
    </submittedName>
</protein>
<sequence length="205" mass="23520">MIIKTSALKNKSVPFKTGKGLSRELLNKIQITGGMHGWDSIVPCPTENIVTRHWVQLKCRYGCKNYNTNWCCPPASIDTEKAREILNEYETAIMLVGSQQCSSFYNKKNRKRLSQVRYWKETVSVERFLFLEGYYKAFSLVSGPCALCKNCGYPDYCYFPQERRPSMESFSIDVIATTEKLEIAAPTVANTIKDTYHHYAIILVE</sequence>